<protein>
    <submittedName>
        <fullName evidence="7">Oxygen-insensitive NADPH nitroreductase</fullName>
    </submittedName>
</protein>
<dbReference type="PANTHER" id="PTHR43425">
    <property type="entry name" value="OXYGEN-INSENSITIVE NADPH NITROREDUCTASE"/>
    <property type="match status" value="1"/>
</dbReference>
<reference evidence="7 8" key="1">
    <citation type="submission" date="2022-11" db="EMBL/GenBank/DDBJ databases">
        <title>Study of microbial diversity in lake waters.</title>
        <authorList>
            <person name="Zhang J."/>
        </authorList>
    </citation>
    <scope>NUCLEOTIDE SEQUENCE [LARGE SCALE GENOMIC DNA]</scope>
    <source>
        <strain evidence="7 8">DT12</strain>
    </source>
</reference>
<dbReference type="Gene3D" id="3.40.109.10">
    <property type="entry name" value="NADH Oxidase"/>
    <property type="match status" value="1"/>
</dbReference>
<evidence type="ECO:0000259" key="6">
    <source>
        <dbReference type="Pfam" id="PF00881"/>
    </source>
</evidence>
<keyword evidence="2 5" id="KW-0285">Flavoprotein</keyword>
<evidence type="ECO:0000256" key="5">
    <source>
        <dbReference type="PIRNR" id="PIRNR005426"/>
    </source>
</evidence>
<sequence length="246" mass="27479">MNPTIQQLTRHRSIRKYKPDPIPQDALDAILLSAQMASTSSNVQAYSVIGVTDPDQKKQAAALSGHQVYIEQCPLFLVWCADLNRNKQACEMQGADMVSGTMENLLVATIDVALASQNAAVAAESLGLGIVYIGGVRNNPREIRDLLGLPELVYPVFGMCVGYPDQEPDIRPRLATSAVYHEHTYDAAKTRQEIEAYDEITRQYYRERTGGKVDTNWSKGIADKFKQPLREHMAAFLREQGFEFDK</sequence>
<name>A0ABT3X7Q1_9BACL</name>
<gene>
    <name evidence="7" type="primary">nfsA</name>
    <name evidence="7" type="ORF">OS242_18970</name>
</gene>
<dbReference type="Proteomes" id="UP001208017">
    <property type="component" value="Unassembled WGS sequence"/>
</dbReference>
<dbReference type="NCBIfam" id="NF008033">
    <property type="entry name" value="PRK10765.1"/>
    <property type="match status" value="1"/>
</dbReference>
<dbReference type="EMBL" id="JAPMLT010000015">
    <property type="protein sequence ID" value="MCX7572022.1"/>
    <property type="molecule type" value="Genomic_DNA"/>
</dbReference>
<keyword evidence="3 5" id="KW-0288">FMN</keyword>
<comment type="caution">
    <text evidence="7">The sequence shown here is derived from an EMBL/GenBank/DDBJ whole genome shotgun (WGS) entry which is preliminary data.</text>
</comment>
<dbReference type="CDD" id="cd02146">
    <property type="entry name" value="NfsA-like"/>
    <property type="match status" value="1"/>
</dbReference>
<feature type="domain" description="Nitroreductase" evidence="6">
    <location>
        <begin position="9"/>
        <end position="163"/>
    </location>
</feature>
<dbReference type="RefSeq" id="WP_267153273.1">
    <property type="nucleotide sequence ID" value="NZ_JAPMLT010000015.1"/>
</dbReference>
<dbReference type="PANTHER" id="PTHR43425:SF2">
    <property type="entry name" value="OXYGEN-INSENSITIVE NADPH NITROREDUCTASE"/>
    <property type="match status" value="1"/>
</dbReference>
<proteinExistence type="inferred from homology"/>
<dbReference type="Pfam" id="PF00881">
    <property type="entry name" value="Nitroreductase"/>
    <property type="match status" value="1"/>
</dbReference>
<evidence type="ECO:0000313" key="7">
    <source>
        <dbReference type="EMBL" id="MCX7572022.1"/>
    </source>
</evidence>
<evidence type="ECO:0000256" key="3">
    <source>
        <dbReference type="ARBA" id="ARBA00022643"/>
    </source>
</evidence>
<dbReference type="SUPFAM" id="SSF55469">
    <property type="entry name" value="FMN-dependent nitroreductase-like"/>
    <property type="match status" value="1"/>
</dbReference>
<keyword evidence="8" id="KW-1185">Reference proteome</keyword>
<dbReference type="InterPro" id="IPR016446">
    <property type="entry name" value="Flavin_OxRdtase_Frp"/>
</dbReference>
<evidence type="ECO:0000256" key="2">
    <source>
        <dbReference type="ARBA" id="ARBA00022630"/>
    </source>
</evidence>
<dbReference type="InterPro" id="IPR029479">
    <property type="entry name" value="Nitroreductase"/>
</dbReference>
<dbReference type="InterPro" id="IPR000415">
    <property type="entry name" value="Nitroreductase-like"/>
</dbReference>
<evidence type="ECO:0000256" key="1">
    <source>
        <dbReference type="ARBA" id="ARBA00008366"/>
    </source>
</evidence>
<evidence type="ECO:0000313" key="8">
    <source>
        <dbReference type="Proteomes" id="UP001208017"/>
    </source>
</evidence>
<keyword evidence="5" id="KW-0521">NADP</keyword>
<accession>A0ABT3X7Q1</accession>
<comment type="similarity">
    <text evidence="1 5">Belongs to the flavin oxidoreductase frp family.</text>
</comment>
<evidence type="ECO:0000256" key="4">
    <source>
        <dbReference type="ARBA" id="ARBA00023002"/>
    </source>
</evidence>
<organism evidence="7 8">
    <name type="scientific">Tumebacillus lacus</name>
    <dbReference type="NCBI Taxonomy" id="2995335"/>
    <lineage>
        <taxon>Bacteria</taxon>
        <taxon>Bacillati</taxon>
        <taxon>Bacillota</taxon>
        <taxon>Bacilli</taxon>
        <taxon>Bacillales</taxon>
        <taxon>Alicyclobacillaceae</taxon>
        <taxon>Tumebacillus</taxon>
    </lineage>
</organism>
<keyword evidence="4 5" id="KW-0560">Oxidoreductase</keyword>
<dbReference type="PIRSF" id="PIRSF005426">
    <property type="entry name" value="Frp"/>
    <property type="match status" value="1"/>
</dbReference>